<dbReference type="AGR" id="Xenbase:XB-GENE-29079107"/>
<keyword evidence="3 6" id="KW-0732">Signal</keyword>
<dbReference type="Pfam" id="PF13330">
    <property type="entry name" value="Mucin2_WxxW"/>
    <property type="match status" value="2"/>
</dbReference>
<accession>A0A8J0QQC7</accession>
<dbReference type="AlphaFoldDB" id="A0A8J0QQC7"/>
<feature type="region of interest" description="Disordered" evidence="5">
    <location>
        <begin position="515"/>
        <end position="563"/>
    </location>
</feature>
<feature type="domain" description="WxxW" evidence="7">
    <location>
        <begin position="154"/>
        <end position="240"/>
    </location>
</feature>
<evidence type="ECO:0000256" key="1">
    <source>
        <dbReference type="ARBA" id="ARBA00004613"/>
    </source>
</evidence>
<evidence type="ECO:0000313" key="8">
    <source>
        <dbReference type="Proteomes" id="UP000008143"/>
    </source>
</evidence>
<dbReference type="Xenbase" id="XB-GENE-29079107">
    <property type="gene designation" value="LOC100488209"/>
</dbReference>
<gene>
    <name evidence="9 10" type="primary">LOC100488209</name>
</gene>
<evidence type="ECO:0000313" key="9">
    <source>
        <dbReference type="RefSeq" id="XP_002938941.3"/>
    </source>
</evidence>
<reference evidence="9" key="1">
    <citation type="submission" date="2025-08" db="UniProtKB">
        <authorList>
            <consortium name="RefSeq"/>
        </authorList>
    </citation>
    <scope>IDENTIFICATION</scope>
    <source>
        <strain evidence="9">Nigerian</strain>
        <tissue evidence="9">Liver and blood</tissue>
    </source>
</reference>
<dbReference type="KEGG" id="xtr:100488209"/>
<name>A0A8J0QQC7_XENTR</name>
<dbReference type="Proteomes" id="UP000008143">
    <property type="component" value="Chromosome 4"/>
</dbReference>
<dbReference type="GeneID" id="100488209"/>
<dbReference type="InterPro" id="IPR025155">
    <property type="entry name" value="WxxW_domain"/>
</dbReference>
<evidence type="ECO:0000256" key="4">
    <source>
        <dbReference type="ARBA" id="ARBA00023180"/>
    </source>
</evidence>
<evidence type="ECO:0000256" key="5">
    <source>
        <dbReference type="SAM" id="MobiDB-lite"/>
    </source>
</evidence>
<protein>
    <submittedName>
        <fullName evidence="9">Mucin-5B</fullName>
    </submittedName>
</protein>
<dbReference type="GO" id="GO:0005576">
    <property type="term" value="C:extracellular region"/>
    <property type="evidence" value="ECO:0007669"/>
    <property type="project" value="UniProtKB-SubCell"/>
</dbReference>
<feature type="domain" description="WxxW" evidence="7">
    <location>
        <begin position="32"/>
        <end position="117"/>
    </location>
</feature>
<evidence type="ECO:0000313" key="10">
    <source>
        <dbReference type="Xenbase" id="XB-GENE-29079107"/>
    </source>
</evidence>
<feature type="chain" id="PRO_5035243045" evidence="6">
    <location>
        <begin position="18"/>
        <end position="563"/>
    </location>
</feature>
<dbReference type="RefSeq" id="XP_002938941.3">
    <property type="nucleotide sequence ID" value="XM_002938895.5"/>
</dbReference>
<evidence type="ECO:0000259" key="7">
    <source>
        <dbReference type="Pfam" id="PF13330"/>
    </source>
</evidence>
<dbReference type="OMA" id="SGMEEVF"/>
<feature type="signal peptide" evidence="6">
    <location>
        <begin position="1"/>
        <end position="17"/>
    </location>
</feature>
<keyword evidence="4" id="KW-0325">Glycoprotein</keyword>
<keyword evidence="8" id="KW-1185">Reference proteome</keyword>
<sequence length="563" mass="61586">MRPALLLTFCFITGITASPVPPSSSCSAPCEWTPWINVDRPTNTTEGGDFETLDNIREAGYKICQAPRDIECRSVRYPYMPLRELKDAVECSANKGLICSNQKSGGECLDYEVRLLCCPCDQIFNSQELGTPSPLQQSTGSKDNNYKNNTTCSWSQWFNIFNPTSGPDGGDFETFENIRAKGYTVCSAPQAVMCRLVRFPYIPLDQLNYTQECGVSQGLVCENKNQGNDTCLDYKIQILCCTSDNSSSALWGVETSVAPEEGQLANATEATLQSRSLFTSGPTSLFVSPSASPTTIDATVPPNTNPESAPLFEEEGSSSGMEGVFSPVTLETMTTAVPPNNIPETSPLFEEQGSSFGMEEVFSPVPYTTVLPDNNETARLSEEQGYSSGMEELSSPVPYTTVLPDNNETARLSEEQGYSSGMEELSSPVPYTTVLPDNNETARLSEEQGYSSGMEELSSPVPSMTITITGPPDNHLNHHNIARREAGEFTMLKNNGYSPVFFIDPTYLPTKPIDAPTKKKKRYPMPSSPFIVTFPPDNNNLDGPDMSGSGMDMVDNFREQENN</sequence>
<proteinExistence type="predicted"/>
<evidence type="ECO:0000256" key="6">
    <source>
        <dbReference type="SAM" id="SignalP"/>
    </source>
</evidence>
<evidence type="ECO:0000256" key="3">
    <source>
        <dbReference type="ARBA" id="ARBA00022729"/>
    </source>
</evidence>
<keyword evidence="2" id="KW-0964">Secreted</keyword>
<organism evidence="8 9">
    <name type="scientific">Xenopus tropicalis</name>
    <name type="common">Western clawed frog</name>
    <name type="synonym">Silurana tropicalis</name>
    <dbReference type="NCBI Taxonomy" id="8364"/>
    <lineage>
        <taxon>Eukaryota</taxon>
        <taxon>Metazoa</taxon>
        <taxon>Chordata</taxon>
        <taxon>Craniata</taxon>
        <taxon>Vertebrata</taxon>
        <taxon>Euteleostomi</taxon>
        <taxon>Amphibia</taxon>
        <taxon>Batrachia</taxon>
        <taxon>Anura</taxon>
        <taxon>Pipoidea</taxon>
        <taxon>Pipidae</taxon>
        <taxon>Xenopodinae</taxon>
        <taxon>Xenopus</taxon>
        <taxon>Silurana</taxon>
    </lineage>
</organism>
<evidence type="ECO:0000256" key="2">
    <source>
        <dbReference type="ARBA" id="ARBA00022525"/>
    </source>
</evidence>
<dbReference type="OrthoDB" id="10056274at2759"/>
<comment type="subcellular location">
    <subcellularLocation>
        <location evidence="1">Secreted</location>
    </subcellularLocation>
</comment>